<dbReference type="NCBIfam" id="TIGR01977">
    <property type="entry name" value="am_tr_V_EF2568"/>
    <property type="match status" value="1"/>
</dbReference>
<evidence type="ECO:0000256" key="2">
    <source>
        <dbReference type="ARBA" id="ARBA00010447"/>
    </source>
</evidence>
<dbReference type="PANTHER" id="PTHR43586:SF4">
    <property type="entry name" value="ISOPENICILLIN N EPIMERASE"/>
    <property type="match status" value="1"/>
</dbReference>
<protein>
    <recommendedName>
        <fullName evidence="3">cysteine desulfurase</fullName>
        <ecNumber evidence="3">2.8.1.7</ecNumber>
    </recommendedName>
</protein>
<evidence type="ECO:0000259" key="6">
    <source>
        <dbReference type="Pfam" id="PF00266"/>
    </source>
</evidence>
<name>A0ABS4K704_9CLOT</name>
<evidence type="ECO:0000256" key="5">
    <source>
        <dbReference type="ARBA" id="ARBA00050776"/>
    </source>
</evidence>
<sequence>MQIYLDNAATTFPKPTSVYNAIMNYMTNIGANPGRGASSSSLKGNKVIFEARNTLSNFFHFEQVENVIFTPNITYSLNMLIKGSVKAGWHVITSAMDHNSTLRTLNSLSNAGTIELDILNANTLGEISIDEFKQKIKSNTKLVVLSHGSNVTGTIQPLIDIGNICKERGIYFIIDSAQTAGVLDLNFDELNCSALAFTGHKSLFGPQGIGGFLISEEFNNICTPLIEGGTGSVSSDIIQPNFLPDKFESGTMNGPGIAGLLEGIKFINAEGLTAIKEHEDFLTKEFIEGVLNIPTIQVYGHKDVAHRTSTISINSSKIDNSELGFYLDSEYGITTRTGLHCAPLAHKAIGTYPNGSLRFSFGYFNDLKDVKYALSAINKVINNSNYR</sequence>
<dbReference type="InterPro" id="IPR015421">
    <property type="entry name" value="PyrdxlP-dep_Trfase_major"/>
</dbReference>
<evidence type="ECO:0000256" key="1">
    <source>
        <dbReference type="ARBA" id="ARBA00001933"/>
    </source>
</evidence>
<evidence type="ECO:0000256" key="3">
    <source>
        <dbReference type="ARBA" id="ARBA00012239"/>
    </source>
</evidence>
<dbReference type="EMBL" id="JAGGLL010000032">
    <property type="protein sequence ID" value="MBP2023576.1"/>
    <property type="molecule type" value="Genomic_DNA"/>
</dbReference>
<dbReference type="InterPro" id="IPR010969">
    <property type="entry name" value="Cys_dSase-rel_unknwn_funct"/>
</dbReference>
<reference evidence="7 8" key="1">
    <citation type="submission" date="2021-03" db="EMBL/GenBank/DDBJ databases">
        <title>Genomic Encyclopedia of Type Strains, Phase IV (KMG-IV): sequencing the most valuable type-strain genomes for metagenomic binning, comparative biology and taxonomic classification.</title>
        <authorList>
            <person name="Goeker M."/>
        </authorList>
    </citation>
    <scope>NUCLEOTIDE SEQUENCE [LARGE SCALE GENOMIC DNA]</scope>
    <source>
        <strain evidence="7 8">DSM 28650</strain>
    </source>
</reference>
<dbReference type="SUPFAM" id="SSF53383">
    <property type="entry name" value="PLP-dependent transferases"/>
    <property type="match status" value="1"/>
</dbReference>
<gene>
    <name evidence="7" type="ORF">J2Z44_003414</name>
</gene>
<dbReference type="Proteomes" id="UP001519308">
    <property type="component" value="Unassembled WGS sequence"/>
</dbReference>
<dbReference type="InterPro" id="IPR000192">
    <property type="entry name" value="Aminotrans_V_dom"/>
</dbReference>
<dbReference type="PANTHER" id="PTHR43586">
    <property type="entry name" value="CYSTEINE DESULFURASE"/>
    <property type="match status" value="1"/>
</dbReference>
<dbReference type="EC" id="2.8.1.7" evidence="3"/>
<comment type="catalytic activity">
    <reaction evidence="5">
        <text>(sulfur carrier)-H + L-cysteine = (sulfur carrier)-SH + L-alanine</text>
        <dbReference type="Rhea" id="RHEA:43892"/>
        <dbReference type="Rhea" id="RHEA-COMP:14737"/>
        <dbReference type="Rhea" id="RHEA-COMP:14739"/>
        <dbReference type="ChEBI" id="CHEBI:29917"/>
        <dbReference type="ChEBI" id="CHEBI:35235"/>
        <dbReference type="ChEBI" id="CHEBI:57972"/>
        <dbReference type="ChEBI" id="CHEBI:64428"/>
        <dbReference type="EC" id="2.8.1.7"/>
    </reaction>
</comment>
<comment type="cofactor">
    <cofactor evidence="1">
        <name>pyridoxal 5'-phosphate</name>
        <dbReference type="ChEBI" id="CHEBI:597326"/>
    </cofactor>
</comment>
<keyword evidence="4" id="KW-0663">Pyridoxal phosphate</keyword>
<dbReference type="InterPro" id="IPR015424">
    <property type="entry name" value="PyrdxlP-dep_Trfase"/>
</dbReference>
<comment type="similarity">
    <text evidence="2">Belongs to the class-V pyridoxal-phosphate-dependent aminotransferase family. Csd subfamily.</text>
</comment>
<accession>A0ABS4K704</accession>
<dbReference type="Gene3D" id="3.90.1150.10">
    <property type="entry name" value="Aspartate Aminotransferase, domain 1"/>
    <property type="match status" value="1"/>
</dbReference>
<proteinExistence type="inferred from homology"/>
<dbReference type="InterPro" id="IPR016454">
    <property type="entry name" value="Cysteine_dSase"/>
</dbReference>
<organism evidence="7 8">
    <name type="scientific">Clostridium punense</name>
    <dbReference type="NCBI Taxonomy" id="1054297"/>
    <lineage>
        <taxon>Bacteria</taxon>
        <taxon>Bacillati</taxon>
        <taxon>Bacillota</taxon>
        <taxon>Clostridia</taxon>
        <taxon>Eubacteriales</taxon>
        <taxon>Clostridiaceae</taxon>
        <taxon>Clostridium</taxon>
    </lineage>
</organism>
<dbReference type="Pfam" id="PF00266">
    <property type="entry name" value="Aminotran_5"/>
    <property type="match status" value="1"/>
</dbReference>
<dbReference type="PIRSF" id="PIRSF005572">
    <property type="entry name" value="NifS"/>
    <property type="match status" value="1"/>
</dbReference>
<keyword evidence="8" id="KW-1185">Reference proteome</keyword>
<dbReference type="InterPro" id="IPR015422">
    <property type="entry name" value="PyrdxlP-dep_Trfase_small"/>
</dbReference>
<dbReference type="RefSeq" id="WP_021282898.1">
    <property type="nucleotide sequence ID" value="NZ_JAGGLL010000032.1"/>
</dbReference>
<feature type="domain" description="Aminotransferase class V" evidence="6">
    <location>
        <begin position="3"/>
        <end position="371"/>
    </location>
</feature>
<dbReference type="Gene3D" id="3.40.640.10">
    <property type="entry name" value="Type I PLP-dependent aspartate aminotransferase-like (Major domain)"/>
    <property type="match status" value="1"/>
</dbReference>
<evidence type="ECO:0000313" key="8">
    <source>
        <dbReference type="Proteomes" id="UP001519308"/>
    </source>
</evidence>
<comment type="caution">
    <text evidence="7">The sequence shown here is derived from an EMBL/GenBank/DDBJ whole genome shotgun (WGS) entry which is preliminary data.</text>
</comment>
<evidence type="ECO:0000313" key="7">
    <source>
        <dbReference type="EMBL" id="MBP2023576.1"/>
    </source>
</evidence>
<evidence type="ECO:0000256" key="4">
    <source>
        <dbReference type="ARBA" id="ARBA00022898"/>
    </source>
</evidence>